<dbReference type="STRING" id="158898.SAMN04488548_1342513"/>
<gene>
    <name evidence="2" type="ORF">SAMN04488548_1342513</name>
</gene>
<dbReference type="InterPro" id="IPR029039">
    <property type="entry name" value="Flavoprotein-like_sf"/>
</dbReference>
<evidence type="ECO:0000259" key="1">
    <source>
        <dbReference type="PROSITE" id="PS50902"/>
    </source>
</evidence>
<proteinExistence type="predicted"/>
<dbReference type="InterPro" id="IPR008254">
    <property type="entry name" value="Flavodoxin/NO_synth"/>
</dbReference>
<dbReference type="RefSeq" id="WP_074851071.1">
    <property type="nucleotide sequence ID" value="NZ_FNLM01000034.1"/>
</dbReference>
<organism evidence="2 3">
    <name type="scientific">Gordonia westfalica</name>
    <dbReference type="NCBI Taxonomy" id="158898"/>
    <lineage>
        <taxon>Bacteria</taxon>
        <taxon>Bacillati</taxon>
        <taxon>Actinomycetota</taxon>
        <taxon>Actinomycetes</taxon>
        <taxon>Mycobacteriales</taxon>
        <taxon>Gordoniaceae</taxon>
        <taxon>Gordonia</taxon>
    </lineage>
</organism>
<dbReference type="SUPFAM" id="SSF52218">
    <property type="entry name" value="Flavoproteins"/>
    <property type="match status" value="1"/>
</dbReference>
<dbReference type="PROSITE" id="PS50902">
    <property type="entry name" value="FLAVODOXIN_LIKE"/>
    <property type="match status" value="1"/>
</dbReference>
<dbReference type="PROSITE" id="PS00201">
    <property type="entry name" value="FLAVODOXIN"/>
    <property type="match status" value="1"/>
</dbReference>
<dbReference type="GO" id="GO:0010181">
    <property type="term" value="F:FMN binding"/>
    <property type="evidence" value="ECO:0007669"/>
    <property type="project" value="InterPro"/>
</dbReference>
<dbReference type="EMBL" id="FNLM01000034">
    <property type="protein sequence ID" value="SDU59948.1"/>
    <property type="molecule type" value="Genomic_DNA"/>
</dbReference>
<dbReference type="Proteomes" id="UP000183180">
    <property type="component" value="Unassembled WGS sequence"/>
</dbReference>
<dbReference type="AlphaFoldDB" id="A0A1H2JUT6"/>
<dbReference type="Gene3D" id="3.40.50.360">
    <property type="match status" value="1"/>
</dbReference>
<dbReference type="InterPro" id="IPR026816">
    <property type="entry name" value="Flavodoxin_dom"/>
</dbReference>
<dbReference type="InterPro" id="IPR001226">
    <property type="entry name" value="Flavodoxin_CS"/>
</dbReference>
<accession>A0A1H2JUT6</accession>
<sequence length="185" mass="19603">MRTVVVYASAHGATEGIARRIADGLRAGGDPVELRDLGGAPSDHDDTPVGGGRLVIGSAIHNGQWLPIAEDFAKSVTTASNGQVWAFSVSSVGATSTFLSPRVARWLRPRTPLPRAVATLDATGILRAHRVFAGAIAKGDWPGIGRIVFRLMGGHYGDARDWDDIDSWVRQILDDEVPAPADGES</sequence>
<feature type="domain" description="Flavodoxin-like" evidence="1">
    <location>
        <begin position="3"/>
        <end position="185"/>
    </location>
</feature>
<evidence type="ECO:0000313" key="3">
    <source>
        <dbReference type="Proteomes" id="UP000183180"/>
    </source>
</evidence>
<dbReference type="OrthoDB" id="129384at2"/>
<dbReference type="GO" id="GO:0009055">
    <property type="term" value="F:electron transfer activity"/>
    <property type="evidence" value="ECO:0007669"/>
    <property type="project" value="InterPro"/>
</dbReference>
<evidence type="ECO:0000313" key="2">
    <source>
        <dbReference type="EMBL" id="SDU59948.1"/>
    </source>
</evidence>
<reference evidence="2 3" key="1">
    <citation type="submission" date="2016-10" db="EMBL/GenBank/DDBJ databases">
        <authorList>
            <person name="de Groot N.N."/>
        </authorList>
    </citation>
    <scope>NUCLEOTIDE SEQUENCE [LARGE SCALE GENOMIC DNA]</scope>
    <source>
        <strain evidence="2 3">DSM 44215</strain>
    </source>
</reference>
<dbReference type="Pfam" id="PF12724">
    <property type="entry name" value="Flavodoxin_5"/>
    <property type="match status" value="1"/>
</dbReference>
<name>A0A1H2JUT6_9ACTN</name>
<protein>
    <submittedName>
        <fullName evidence="2">Menaquinone-dependent protoporphyrinogen oxidase</fullName>
    </submittedName>
</protein>